<evidence type="ECO:0000256" key="1">
    <source>
        <dbReference type="ARBA" id="ARBA00033729"/>
    </source>
</evidence>
<dbReference type="Proteomes" id="UP000694551">
    <property type="component" value="Unplaced"/>
</dbReference>
<dbReference type="SUPFAM" id="SSF51735">
    <property type="entry name" value="NAD(P)-binding Rossmann-fold domains"/>
    <property type="match status" value="1"/>
</dbReference>
<evidence type="ECO:0000256" key="2">
    <source>
        <dbReference type="ARBA" id="ARBA00048275"/>
    </source>
</evidence>
<evidence type="ECO:0000259" key="3">
    <source>
        <dbReference type="Pfam" id="PF00056"/>
    </source>
</evidence>
<feature type="domain" description="Lactate/malate dehydrogenase N-terminal" evidence="3">
    <location>
        <begin position="62"/>
        <end position="140"/>
    </location>
</feature>
<dbReference type="InterPro" id="IPR001236">
    <property type="entry name" value="Lactate/malate_DH_N"/>
</dbReference>
<dbReference type="Ensembl" id="ENSSOCT00000004413.1">
    <property type="protein sequence ID" value="ENSSOCP00000004296.1"/>
    <property type="gene ID" value="ENSSOCG00000003304.1"/>
</dbReference>
<organism evidence="4 5">
    <name type="scientific">Strix occidentalis caurina</name>
    <name type="common">northern spotted owl</name>
    <dbReference type="NCBI Taxonomy" id="311401"/>
    <lineage>
        <taxon>Eukaryota</taxon>
        <taxon>Metazoa</taxon>
        <taxon>Chordata</taxon>
        <taxon>Craniata</taxon>
        <taxon>Vertebrata</taxon>
        <taxon>Euteleostomi</taxon>
        <taxon>Archelosauria</taxon>
        <taxon>Archosauria</taxon>
        <taxon>Dinosauria</taxon>
        <taxon>Saurischia</taxon>
        <taxon>Theropoda</taxon>
        <taxon>Coelurosauria</taxon>
        <taxon>Aves</taxon>
        <taxon>Neognathae</taxon>
        <taxon>Neoaves</taxon>
        <taxon>Telluraves</taxon>
        <taxon>Strigiformes</taxon>
        <taxon>Strigidae</taxon>
        <taxon>Strix</taxon>
    </lineage>
</organism>
<reference evidence="4" key="1">
    <citation type="submission" date="2025-08" db="UniProtKB">
        <authorList>
            <consortium name="Ensembl"/>
        </authorList>
    </citation>
    <scope>IDENTIFICATION</scope>
</reference>
<evidence type="ECO:0000313" key="5">
    <source>
        <dbReference type="Proteomes" id="UP000694551"/>
    </source>
</evidence>
<sequence>MKEPFYGFFFFLAKKTLEKLICQPHLDVFRSPLCNLGQTADCLLCLPTMKWESSSVGELCLTDFSASADSKVVVLTVNSLGNAQTYLDVIQSNVDLFRGIIPAISHYSQNTVLLVASHPVEVMTFVSWKLSAFPKSRVIGVGANLDTERFQYLQIKQKQWLLVTQEKRWLTGNAIIILRVFSSCLCT</sequence>
<comment type="catalytic activity">
    <reaction evidence="2">
        <text>(S)-lactate + NAD(+) = pyruvate + NADH + H(+)</text>
        <dbReference type="Rhea" id="RHEA:23444"/>
        <dbReference type="ChEBI" id="CHEBI:15361"/>
        <dbReference type="ChEBI" id="CHEBI:15378"/>
        <dbReference type="ChEBI" id="CHEBI:16651"/>
        <dbReference type="ChEBI" id="CHEBI:57540"/>
        <dbReference type="ChEBI" id="CHEBI:57945"/>
        <dbReference type="EC" id="1.1.1.27"/>
    </reaction>
    <physiologicalReaction direction="left-to-right" evidence="2">
        <dbReference type="Rhea" id="RHEA:23445"/>
    </physiologicalReaction>
    <physiologicalReaction direction="right-to-left" evidence="2">
        <dbReference type="Rhea" id="RHEA:23446"/>
    </physiologicalReaction>
</comment>
<keyword evidence="5" id="KW-1185">Reference proteome</keyword>
<dbReference type="GO" id="GO:0006089">
    <property type="term" value="P:lactate metabolic process"/>
    <property type="evidence" value="ECO:0007669"/>
    <property type="project" value="TreeGrafter"/>
</dbReference>
<dbReference type="GO" id="GO:0004459">
    <property type="term" value="F:L-lactate dehydrogenase (NAD+) activity"/>
    <property type="evidence" value="ECO:0007669"/>
    <property type="project" value="UniProtKB-EC"/>
</dbReference>
<dbReference type="AlphaFoldDB" id="A0A8D0ENX9"/>
<dbReference type="Gene3D" id="3.40.50.720">
    <property type="entry name" value="NAD(P)-binding Rossmann-like Domain"/>
    <property type="match status" value="1"/>
</dbReference>
<dbReference type="PANTHER" id="PTHR43128">
    <property type="entry name" value="L-2-HYDROXYCARBOXYLATE DEHYDROGENASE (NAD(P)(+))"/>
    <property type="match status" value="1"/>
</dbReference>
<protein>
    <recommendedName>
        <fullName evidence="3">Lactate/malate dehydrogenase N-terminal domain-containing protein</fullName>
    </recommendedName>
</protein>
<accession>A0A8D0ENX9</accession>
<evidence type="ECO:0000313" key="4">
    <source>
        <dbReference type="Ensembl" id="ENSSOCP00000004296.1"/>
    </source>
</evidence>
<name>A0A8D0ENX9_STROC</name>
<dbReference type="InterPro" id="IPR036291">
    <property type="entry name" value="NAD(P)-bd_dom_sf"/>
</dbReference>
<dbReference type="Pfam" id="PF00056">
    <property type="entry name" value="Ldh_1_N"/>
    <property type="match status" value="1"/>
</dbReference>
<reference evidence="4" key="2">
    <citation type="submission" date="2025-09" db="UniProtKB">
        <authorList>
            <consortium name="Ensembl"/>
        </authorList>
    </citation>
    <scope>IDENTIFICATION</scope>
</reference>
<comment type="function">
    <text evidence="1">Interconverts simultaneously and stereospecifically pyruvate and lactate with concomitant interconversion of NADH and NAD(+).</text>
</comment>
<proteinExistence type="predicted"/>
<dbReference type="PANTHER" id="PTHR43128:SF33">
    <property type="entry name" value="UBIQUITIN-CONJUGATING ENZYME E2 VARIANT 3"/>
    <property type="match status" value="1"/>
</dbReference>